<dbReference type="RefSeq" id="WP_164696397.1">
    <property type="nucleotide sequence ID" value="NZ_JAAIKB010000009.1"/>
</dbReference>
<dbReference type="EMBL" id="JAAIKB010000009">
    <property type="protein sequence ID" value="NGM22509.1"/>
    <property type="molecule type" value="Genomic_DNA"/>
</dbReference>
<organism evidence="2 3">
    <name type="scientific">Falsiroseomonas algicola</name>
    <dbReference type="NCBI Taxonomy" id="2716930"/>
    <lineage>
        <taxon>Bacteria</taxon>
        <taxon>Pseudomonadati</taxon>
        <taxon>Pseudomonadota</taxon>
        <taxon>Alphaproteobacteria</taxon>
        <taxon>Acetobacterales</taxon>
        <taxon>Roseomonadaceae</taxon>
        <taxon>Falsiroseomonas</taxon>
    </lineage>
</organism>
<reference evidence="2 3" key="1">
    <citation type="submission" date="2020-03" db="EMBL/GenBank/DDBJ databases">
        <title>Roseomonas stagni sp. nov., isolated from pond water in Japan.</title>
        <authorList>
            <person name="Furuhata K."/>
            <person name="Miyamoto H."/>
            <person name="Goto K."/>
        </authorList>
    </citation>
    <scope>NUCLEOTIDE SEQUENCE [LARGE SCALE GENOMIC DNA]</scope>
    <source>
        <strain evidence="2 3">PeD5</strain>
    </source>
</reference>
<accession>A0A6M1LR86</accession>
<dbReference type="AlphaFoldDB" id="A0A6M1LR86"/>
<comment type="caution">
    <text evidence="2">The sequence shown here is derived from an EMBL/GenBank/DDBJ whole genome shotgun (WGS) entry which is preliminary data.</text>
</comment>
<dbReference type="Proteomes" id="UP000475385">
    <property type="component" value="Unassembled WGS sequence"/>
</dbReference>
<keyword evidence="3" id="KW-1185">Reference proteome</keyword>
<name>A0A6M1LR86_9PROT</name>
<sequence length="56" mass="5930">MDSAPDPPGGQMQRDPLGKPTGPLLMKPRAMAPHAISARGAQLPPTMRANAILRFP</sequence>
<proteinExistence type="predicted"/>
<evidence type="ECO:0000256" key="1">
    <source>
        <dbReference type="SAM" id="MobiDB-lite"/>
    </source>
</evidence>
<evidence type="ECO:0000313" key="2">
    <source>
        <dbReference type="EMBL" id="NGM22509.1"/>
    </source>
</evidence>
<evidence type="ECO:0000313" key="3">
    <source>
        <dbReference type="Proteomes" id="UP000475385"/>
    </source>
</evidence>
<gene>
    <name evidence="2" type="ORF">G3576_21010</name>
</gene>
<protein>
    <submittedName>
        <fullName evidence="2">Uncharacterized protein</fullName>
    </submittedName>
</protein>
<feature type="region of interest" description="Disordered" evidence="1">
    <location>
        <begin position="1"/>
        <end position="27"/>
    </location>
</feature>